<dbReference type="InterPro" id="IPR000415">
    <property type="entry name" value="Nitroreductase-like"/>
</dbReference>
<accession>A8FXL6</accession>
<evidence type="ECO:0000256" key="1">
    <source>
        <dbReference type="ARBA" id="ARBA00007118"/>
    </source>
</evidence>
<keyword evidence="5" id="KW-1185">Reference proteome</keyword>
<evidence type="ECO:0000259" key="3">
    <source>
        <dbReference type="Pfam" id="PF00881"/>
    </source>
</evidence>
<dbReference type="PANTHER" id="PTHR43673">
    <property type="entry name" value="NAD(P)H NITROREDUCTASE YDGI-RELATED"/>
    <property type="match status" value="1"/>
</dbReference>
<name>A8FXL6_SHESH</name>
<evidence type="ECO:0000313" key="4">
    <source>
        <dbReference type="EMBL" id="ABV37589.1"/>
    </source>
</evidence>
<dbReference type="GO" id="GO:0016491">
    <property type="term" value="F:oxidoreductase activity"/>
    <property type="evidence" value="ECO:0007669"/>
    <property type="project" value="UniProtKB-KW"/>
</dbReference>
<dbReference type="eggNOG" id="COG0778">
    <property type="taxonomic scope" value="Bacteria"/>
</dbReference>
<sequence length="363" mass="40573">MKTIARQLLPANLKNSIRDTLTRFDSLLLSIFSKPIFMAHPRISNAIYRLFSSKFDREQQAVLAGRLAYRVNTGVGEKSSALLRRNTHRLEKGLSMQPRREVFAEEFIIETATCFVQCMAADKICEQELKWAEDVLSSYFGAVTHTANIAEAYRIFAQTSRCSDTSESGSAPSSIPYQHQQIEKSHIDTDSFTALCRQRRAVRWFSEQSVVDADIDRAIEIASLAPSACNRQPFEFFVANDRELAPSIAKYAGGTSGFVDNIPCTIVVVGDLSAYPAERDRHVIYIDGSLAAMQLMLALETMGLSSCPINWPDLDVPEQKMAKRLGLKPFERPIMLIAVGYAESDGMIPFSQKKRAGVLRKDI</sequence>
<dbReference type="AlphaFoldDB" id="A8FXL6"/>
<proteinExistence type="inferred from homology"/>
<dbReference type="HOGENOM" id="CLU_065127_0_0_6"/>
<dbReference type="KEGG" id="sse:Ssed_2982"/>
<evidence type="ECO:0000313" key="5">
    <source>
        <dbReference type="Proteomes" id="UP000002015"/>
    </source>
</evidence>
<reference evidence="4 5" key="1">
    <citation type="submission" date="2007-08" db="EMBL/GenBank/DDBJ databases">
        <title>Complete sequence of Shewanella sediminis HAW-EB3.</title>
        <authorList>
            <consortium name="US DOE Joint Genome Institute"/>
            <person name="Copeland A."/>
            <person name="Lucas S."/>
            <person name="Lapidus A."/>
            <person name="Barry K."/>
            <person name="Glavina del Rio T."/>
            <person name="Dalin E."/>
            <person name="Tice H."/>
            <person name="Pitluck S."/>
            <person name="Chertkov O."/>
            <person name="Brettin T."/>
            <person name="Bruce D."/>
            <person name="Detter J.C."/>
            <person name="Han C."/>
            <person name="Schmutz J."/>
            <person name="Larimer F."/>
            <person name="Land M."/>
            <person name="Hauser L."/>
            <person name="Kyrpides N."/>
            <person name="Kim E."/>
            <person name="Zhao J.-S."/>
            <person name="Richardson P."/>
        </authorList>
    </citation>
    <scope>NUCLEOTIDE SEQUENCE [LARGE SCALE GENOMIC DNA]</scope>
    <source>
        <strain evidence="4 5">HAW-EB3</strain>
    </source>
</reference>
<dbReference type="EMBL" id="CP000821">
    <property type="protein sequence ID" value="ABV37589.1"/>
    <property type="molecule type" value="Genomic_DNA"/>
</dbReference>
<dbReference type="InterPro" id="IPR029479">
    <property type="entry name" value="Nitroreductase"/>
</dbReference>
<dbReference type="Proteomes" id="UP000002015">
    <property type="component" value="Chromosome"/>
</dbReference>
<dbReference type="STRING" id="425104.Ssed_2982"/>
<dbReference type="SUPFAM" id="SSF55469">
    <property type="entry name" value="FMN-dependent nitroreductase-like"/>
    <property type="match status" value="1"/>
</dbReference>
<dbReference type="PANTHER" id="PTHR43673:SF10">
    <property type="entry name" value="NADH DEHYDROGENASE_NAD(P)H NITROREDUCTASE XCC3605-RELATED"/>
    <property type="match status" value="1"/>
</dbReference>
<keyword evidence="2" id="KW-0560">Oxidoreductase</keyword>
<organism evidence="4 5">
    <name type="scientific">Shewanella sediminis (strain HAW-EB3)</name>
    <dbReference type="NCBI Taxonomy" id="425104"/>
    <lineage>
        <taxon>Bacteria</taxon>
        <taxon>Pseudomonadati</taxon>
        <taxon>Pseudomonadota</taxon>
        <taxon>Gammaproteobacteria</taxon>
        <taxon>Alteromonadales</taxon>
        <taxon>Shewanellaceae</taxon>
        <taxon>Shewanella</taxon>
    </lineage>
</organism>
<comment type="similarity">
    <text evidence="1">Belongs to the nitroreductase family.</text>
</comment>
<gene>
    <name evidence="4" type="ordered locus">Ssed_2982</name>
</gene>
<protein>
    <submittedName>
        <fullName evidence="4">Nitroreductase-like protein</fullName>
    </submittedName>
</protein>
<evidence type="ECO:0000256" key="2">
    <source>
        <dbReference type="ARBA" id="ARBA00023002"/>
    </source>
</evidence>
<dbReference type="Gene3D" id="3.40.109.10">
    <property type="entry name" value="NADH Oxidase"/>
    <property type="match status" value="1"/>
</dbReference>
<dbReference type="Pfam" id="PF00881">
    <property type="entry name" value="Nitroreductase"/>
    <property type="match status" value="1"/>
</dbReference>
<dbReference type="CDD" id="cd02062">
    <property type="entry name" value="Nitro_FMN_reductase"/>
    <property type="match status" value="1"/>
</dbReference>
<feature type="domain" description="Nitroreductase" evidence="3">
    <location>
        <begin position="197"/>
        <end position="341"/>
    </location>
</feature>